<sequence length="76" mass="8918">MDLKEDIGMYNFESEKHCPKCGGKMMDLVLTSYPGQSISKCWSCGYEENRRHYEEGKCKEIFPRLSEVQEVQIEFT</sequence>
<evidence type="ECO:0000313" key="2">
    <source>
        <dbReference type="Proteomes" id="UP000003755"/>
    </source>
</evidence>
<proteinExistence type="predicted"/>
<dbReference type="Proteomes" id="UP000003755">
    <property type="component" value="Unassembled WGS sequence"/>
</dbReference>
<evidence type="ECO:0000313" key="1">
    <source>
        <dbReference type="EMBL" id="EEX21882.1"/>
    </source>
</evidence>
<dbReference type="HOGENOM" id="CLU_2647274_0_0_9"/>
<name>C9L7Y7_BLAHA</name>
<gene>
    <name evidence="1" type="ORF">BLAHAN_05510</name>
</gene>
<organism evidence="1 2">
    <name type="scientific">Blautia hansenii DSM 20583</name>
    <dbReference type="NCBI Taxonomy" id="537007"/>
    <lineage>
        <taxon>Bacteria</taxon>
        <taxon>Bacillati</taxon>
        <taxon>Bacillota</taxon>
        <taxon>Clostridia</taxon>
        <taxon>Lachnospirales</taxon>
        <taxon>Lachnospiraceae</taxon>
        <taxon>Blautia</taxon>
    </lineage>
</organism>
<comment type="caution">
    <text evidence="1">The sequence shown here is derived from an EMBL/GenBank/DDBJ whole genome shotgun (WGS) entry which is preliminary data.</text>
</comment>
<reference evidence="1" key="1">
    <citation type="submission" date="2009-09" db="EMBL/GenBank/DDBJ databases">
        <authorList>
            <person name="Weinstock G."/>
            <person name="Sodergren E."/>
            <person name="Clifton S."/>
            <person name="Fulton L."/>
            <person name="Fulton B."/>
            <person name="Courtney L."/>
            <person name="Fronick C."/>
            <person name="Harrison M."/>
            <person name="Strong C."/>
            <person name="Farmer C."/>
            <person name="Delahaunty K."/>
            <person name="Markovic C."/>
            <person name="Hall O."/>
            <person name="Minx P."/>
            <person name="Tomlinson C."/>
            <person name="Mitreva M."/>
            <person name="Nelson J."/>
            <person name="Hou S."/>
            <person name="Wollam A."/>
            <person name="Pepin K.H."/>
            <person name="Johnson M."/>
            <person name="Bhonagiri V."/>
            <person name="Nash W.E."/>
            <person name="Warren W."/>
            <person name="Chinwalla A."/>
            <person name="Mardis E.R."/>
            <person name="Wilson R.K."/>
        </authorList>
    </citation>
    <scope>NUCLEOTIDE SEQUENCE [LARGE SCALE GENOMIC DNA]</scope>
    <source>
        <strain evidence="1">DSM 20583</strain>
    </source>
</reference>
<dbReference type="EMBL" id="ABYU02000016">
    <property type="protein sequence ID" value="EEX21882.1"/>
    <property type="molecule type" value="Genomic_DNA"/>
</dbReference>
<dbReference type="AlphaFoldDB" id="C9L7Y7"/>
<accession>C9L7Y7</accession>
<keyword evidence="2" id="KW-1185">Reference proteome</keyword>
<protein>
    <submittedName>
        <fullName evidence="1">Uncharacterized protein</fullName>
    </submittedName>
</protein>
<dbReference type="STRING" id="537007.BLAHAN_05510"/>